<protein>
    <submittedName>
        <fullName evidence="1">Uncharacterized protein</fullName>
    </submittedName>
</protein>
<sequence length="63" mass="7275">MIPPPKCPSITLVVDEQGRKFYQFSEADVLAIAKHREELAGEVLKGREGMQTYRRLLEECLKR</sequence>
<reference evidence="1" key="1">
    <citation type="journal article" date="2020" name="mSystems">
        <title>Genome- and Community-Level Interaction Insights into Carbon Utilization and Element Cycling Functions of Hydrothermarchaeota in Hydrothermal Sediment.</title>
        <authorList>
            <person name="Zhou Z."/>
            <person name="Liu Y."/>
            <person name="Xu W."/>
            <person name="Pan J."/>
            <person name="Luo Z.H."/>
            <person name="Li M."/>
        </authorList>
    </citation>
    <scope>NUCLEOTIDE SEQUENCE [LARGE SCALE GENOMIC DNA]</scope>
    <source>
        <strain evidence="1">SpSt-897</strain>
    </source>
</reference>
<accession>A0A7C3YXZ8</accession>
<gene>
    <name evidence="1" type="ORF">ENW96_04840</name>
</gene>
<proteinExistence type="predicted"/>
<name>A0A7C3YXZ8_9BACT</name>
<comment type="caution">
    <text evidence="1">The sequence shown here is derived from an EMBL/GenBank/DDBJ whole genome shotgun (WGS) entry which is preliminary data.</text>
</comment>
<evidence type="ECO:0000313" key="1">
    <source>
        <dbReference type="EMBL" id="HGF33704.1"/>
    </source>
</evidence>
<organism evidence="1">
    <name type="scientific">Desulfobacca acetoxidans</name>
    <dbReference type="NCBI Taxonomy" id="60893"/>
    <lineage>
        <taxon>Bacteria</taxon>
        <taxon>Pseudomonadati</taxon>
        <taxon>Thermodesulfobacteriota</taxon>
        <taxon>Desulfobaccia</taxon>
        <taxon>Desulfobaccales</taxon>
        <taxon>Desulfobaccaceae</taxon>
        <taxon>Desulfobacca</taxon>
    </lineage>
</organism>
<dbReference type="EMBL" id="DTMF01000128">
    <property type="protein sequence ID" value="HGF33704.1"/>
    <property type="molecule type" value="Genomic_DNA"/>
</dbReference>
<dbReference type="AlphaFoldDB" id="A0A7C3YXZ8"/>